<gene>
    <name evidence="1" type="ORF">SDC9_81323</name>
</gene>
<evidence type="ECO:0000313" key="1">
    <source>
        <dbReference type="EMBL" id="MPM34736.1"/>
    </source>
</evidence>
<sequence>MFKPIACPTCKDEPLFFMEFYSGTYSDGAVSVHGEYEAVMQNDNRCTECCKRVMFTKSKTKLISILRWNWFCFLESILPDIQSNSRTRTR</sequence>
<comment type="caution">
    <text evidence="1">The sequence shown here is derived from an EMBL/GenBank/DDBJ whole genome shotgun (WGS) entry which is preliminary data.</text>
</comment>
<dbReference type="AlphaFoldDB" id="A0A644Z1M6"/>
<name>A0A644Z1M6_9ZZZZ</name>
<dbReference type="EMBL" id="VSSQ01007064">
    <property type="protein sequence ID" value="MPM34736.1"/>
    <property type="molecule type" value="Genomic_DNA"/>
</dbReference>
<organism evidence="1">
    <name type="scientific">bioreactor metagenome</name>
    <dbReference type="NCBI Taxonomy" id="1076179"/>
    <lineage>
        <taxon>unclassified sequences</taxon>
        <taxon>metagenomes</taxon>
        <taxon>ecological metagenomes</taxon>
    </lineage>
</organism>
<reference evidence="1" key="1">
    <citation type="submission" date="2019-08" db="EMBL/GenBank/DDBJ databases">
        <authorList>
            <person name="Kucharzyk K."/>
            <person name="Murdoch R.W."/>
            <person name="Higgins S."/>
            <person name="Loffler F."/>
        </authorList>
    </citation>
    <scope>NUCLEOTIDE SEQUENCE</scope>
</reference>
<proteinExistence type="predicted"/>
<accession>A0A644Z1M6</accession>
<protein>
    <submittedName>
        <fullName evidence="1">Uncharacterized protein</fullName>
    </submittedName>
</protein>